<keyword evidence="3" id="KW-0812">Transmembrane</keyword>
<sequence length="507" mass="57285">MVCNIKKLKQFGALAGLFLLSACAVSPEPNKMADIQKRVDFDLHYIFSQQEEITGPLRLEDVIARAFKYNLDHQLKLMEKALAHGQLGLVKKEMLPQLMSNAGYTLRNNNPGGVSENLTTGSIGSSNSISQERDILSSGLTFSWDALDFGVSYLRAKQSANDVLIAQERKRKVFNNIITEITEAYWAAVATQRWLAKIDELLITAEQALKTAQKVERKTLSNTLDNLNYQQGILLTIQELKSVRHDLKEKKTILAARMNLRPGLEFTLEDEEMDIPIPTLSETIEELEMQALLNLPELREEDYIAENNRLMARQRLLKLFPSLKLNSSVSYNSNKYLYNDTWLQAGVNLSYNIMNLFSIGSIQETKELQEKVDNLRRQSLSMASLAKLHISLQQFEIKKSDYILSAEIADVNNKIRHHELGMKLASRSTGLAVIRTQLHNLLANIKRDQAYSKMLAAYSRLKISSGEGYKLQGLGHDLTTLSSQIGEMLDKPQEDLAPIKVRQSASR</sequence>
<evidence type="ECO:0000256" key="1">
    <source>
        <dbReference type="ARBA" id="ARBA00004442"/>
    </source>
</evidence>
<dbReference type="PANTHER" id="PTHR30026">
    <property type="entry name" value="OUTER MEMBRANE PROTEIN TOLC"/>
    <property type="match status" value="1"/>
</dbReference>
<feature type="chain" id="PRO_5041240387" evidence="6">
    <location>
        <begin position="25"/>
        <end position="507"/>
    </location>
</feature>
<evidence type="ECO:0000256" key="4">
    <source>
        <dbReference type="ARBA" id="ARBA00023136"/>
    </source>
</evidence>
<dbReference type="AlphaFoldDB" id="A0AA52EDX7"/>
<evidence type="ECO:0000313" key="8">
    <source>
        <dbReference type="Proteomes" id="UP001268683"/>
    </source>
</evidence>
<keyword evidence="6" id="KW-0732">Signal</keyword>
<keyword evidence="5" id="KW-0998">Cell outer membrane</keyword>
<dbReference type="KEGG" id="tmk:QGN29_01000"/>
<evidence type="ECO:0000256" key="5">
    <source>
        <dbReference type="ARBA" id="ARBA00023237"/>
    </source>
</evidence>
<dbReference type="GO" id="GO:1990281">
    <property type="term" value="C:efflux pump complex"/>
    <property type="evidence" value="ECO:0007669"/>
    <property type="project" value="TreeGrafter"/>
</dbReference>
<evidence type="ECO:0000256" key="3">
    <source>
        <dbReference type="ARBA" id="ARBA00022692"/>
    </source>
</evidence>
<dbReference type="Gene3D" id="1.20.1600.10">
    <property type="entry name" value="Outer membrane efflux proteins (OEP)"/>
    <property type="match status" value="1"/>
</dbReference>
<name>A0AA52EDX7_9PROT</name>
<evidence type="ECO:0000256" key="2">
    <source>
        <dbReference type="ARBA" id="ARBA00022452"/>
    </source>
</evidence>
<dbReference type="PANTHER" id="PTHR30026:SF20">
    <property type="entry name" value="OUTER MEMBRANE PROTEIN TOLC"/>
    <property type="match status" value="1"/>
</dbReference>
<dbReference type="PROSITE" id="PS51257">
    <property type="entry name" value="PROKAR_LIPOPROTEIN"/>
    <property type="match status" value="1"/>
</dbReference>
<proteinExistence type="predicted"/>
<gene>
    <name evidence="7" type="ORF">QGN29_01000</name>
</gene>
<keyword evidence="4" id="KW-0472">Membrane</keyword>
<accession>A0AA52EDX7</accession>
<comment type="subcellular location">
    <subcellularLocation>
        <location evidence="1">Cell outer membrane</location>
    </subcellularLocation>
</comment>
<dbReference type="RefSeq" id="WP_310798782.1">
    <property type="nucleotide sequence ID" value="NZ_CP123872.1"/>
</dbReference>
<organism evidence="7 8">
    <name type="scientific">Temperatibacter marinus</name>
    <dbReference type="NCBI Taxonomy" id="1456591"/>
    <lineage>
        <taxon>Bacteria</taxon>
        <taxon>Pseudomonadati</taxon>
        <taxon>Pseudomonadota</taxon>
        <taxon>Alphaproteobacteria</taxon>
        <taxon>Kordiimonadales</taxon>
        <taxon>Temperatibacteraceae</taxon>
        <taxon>Temperatibacter</taxon>
    </lineage>
</organism>
<dbReference type="GO" id="GO:0009279">
    <property type="term" value="C:cell outer membrane"/>
    <property type="evidence" value="ECO:0007669"/>
    <property type="project" value="UniProtKB-SubCell"/>
</dbReference>
<dbReference type="Proteomes" id="UP001268683">
    <property type="component" value="Chromosome"/>
</dbReference>
<protein>
    <submittedName>
        <fullName evidence="7">TolC family protein</fullName>
    </submittedName>
</protein>
<dbReference type="SUPFAM" id="SSF56954">
    <property type="entry name" value="Outer membrane efflux proteins (OEP)"/>
    <property type="match status" value="1"/>
</dbReference>
<dbReference type="InterPro" id="IPR051906">
    <property type="entry name" value="TolC-like"/>
</dbReference>
<evidence type="ECO:0000256" key="6">
    <source>
        <dbReference type="SAM" id="SignalP"/>
    </source>
</evidence>
<dbReference type="GO" id="GO:0015562">
    <property type="term" value="F:efflux transmembrane transporter activity"/>
    <property type="evidence" value="ECO:0007669"/>
    <property type="project" value="InterPro"/>
</dbReference>
<keyword evidence="8" id="KW-1185">Reference proteome</keyword>
<reference evidence="7" key="1">
    <citation type="submission" date="2023-04" db="EMBL/GenBank/DDBJ databases">
        <title>Complete genome sequence of Temperatibacter marinus.</title>
        <authorList>
            <person name="Rong J.-C."/>
            <person name="Yi M.-L."/>
            <person name="Zhao Q."/>
        </authorList>
    </citation>
    <scope>NUCLEOTIDE SEQUENCE</scope>
    <source>
        <strain evidence="7">NBRC 110045</strain>
    </source>
</reference>
<dbReference type="GO" id="GO:0015288">
    <property type="term" value="F:porin activity"/>
    <property type="evidence" value="ECO:0007669"/>
    <property type="project" value="TreeGrafter"/>
</dbReference>
<evidence type="ECO:0000313" key="7">
    <source>
        <dbReference type="EMBL" id="WND02940.1"/>
    </source>
</evidence>
<dbReference type="EMBL" id="CP123872">
    <property type="protein sequence ID" value="WND02940.1"/>
    <property type="molecule type" value="Genomic_DNA"/>
</dbReference>
<keyword evidence="2" id="KW-1134">Transmembrane beta strand</keyword>
<feature type="signal peptide" evidence="6">
    <location>
        <begin position="1"/>
        <end position="24"/>
    </location>
</feature>